<organism evidence="10 11">
    <name type="scientific">Silurus meridionalis</name>
    <name type="common">Southern catfish</name>
    <name type="synonym">Silurus soldatovi meridionalis</name>
    <dbReference type="NCBI Taxonomy" id="175797"/>
    <lineage>
        <taxon>Eukaryota</taxon>
        <taxon>Metazoa</taxon>
        <taxon>Chordata</taxon>
        <taxon>Craniata</taxon>
        <taxon>Vertebrata</taxon>
        <taxon>Euteleostomi</taxon>
        <taxon>Actinopterygii</taxon>
        <taxon>Neopterygii</taxon>
        <taxon>Teleostei</taxon>
        <taxon>Ostariophysi</taxon>
        <taxon>Siluriformes</taxon>
        <taxon>Siluridae</taxon>
        <taxon>Silurus</taxon>
    </lineage>
</organism>
<dbReference type="GO" id="GO:0005829">
    <property type="term" value="C:cytosol"/>
    <property type="evidence" value="ECO:0007669"/>
    <property type="project" value="TreeGrafter"/>
</dbReference>
<feature type="region of interest" description="Disordered" evidence="9">
    <location>
        <begin position="192"/>
        <end position="226"/>
    </location>
</feature>
<keyword evidence="8" id="KW-0539">Nucleus</keyword>
<evidence type="ECO:0000256" key="9">
    <source>
        <dbReference type="SAM" id="MobiDB-lite"/>
    </source>
</evidence>
<comment type="pathway">
    <text evidence="3">tRNA modification; 5-methoxycarbonylmethyl-2-thiouridine-tRNA biosynthesis.</text>
</comment>
<protein>
    <recommendedName>
        <fullName evidence="5">Elongator complex protein 5</fullName>
    </recommendedName>
</protein>
<comment type="similarity">
    <text evidence="4">Belongs to the ELP5 family.</text>
</comment>
<dbReference type="GO" id="GO:0033588">
    <property type="term" value="C:elongator holoenzyme complex"/>
    <property type="evidence" value="ECO:0007669"/>
    <property type="project" value="InterPro"/>
</dbReference>
<keyword evidence="7" id="KW-0819">tRNA processing</keyword>
<dbReference type="AlphaFoldDB" id="A0A8T0BGW3"/>
<evidence type="ECO:0000256" key="6">
    <source>
        <dbReference type="ARBA" id="ARBA00022490"/>
    </source>
</evidence>
<reference evidence="10" key="1">
    <citation type="submission" date="2020-08" db="EMBL/GenBank/DDBJ databases">
        <title>Chromosome-level assembly of Southern catfish (Silurus meridionalis) provides insights into visual adaptation to the nocturnal and benthic lifestyles.</title>
        <authorList>
            <person name="Zhang Y."/>
            <person name="Wang D."/>
            <person name="Peng Z."/>
        </authorList>
    </citation>
    <scope>NUCLEOTIDE SEQUENCE</scope>
    <source>
        <strain evidence="10">SWU-2019-XX</strain>
        <tissue evidence="10">Muscle</tissue>
    </source>
</reference>
<dbReference type="InterPro" id="IPR019519">
    <property type="entry name" value="Elp5"/>
</dbReference>
<keyword evidence="6" id="KW-0963">Cytoplasm</keyword>
<sequence>MLSEVFQGPEMGEFIIIRDTACYSGRRLLKYYINSALKREESVHVLGFDVPEHELRAKLDSSHLHLWLCKDAFALLHMDIHQQGIVECLTHLASTVISVRPVNNTRYAVATTSHRKKSRKVMQKEEFFSLTEDLKLSTEIKPNQTGNVQADLHTKSEMDPTSNLTFNLCLSEVERAEKEKVALPFVFSEEKKSSLLRPGRGSGRIMYEPDSNDDIDDEDPDDDLDV</sequence>
<dbReference type="GO" id="GO:0002098">
    <property type="term" value="P:tRNA wobble uridine modification"/>
    <property type="evidence" value="ECO:0007669"/>
    <property type="project" value="InterPro"/>
</dbReference>
<accession>A0A8T0BGW3</accession>
<evidence type="ECO:0000256" key="4">
    <source>
        <dbReference type="ARBA" id="ARBA00009567"/>
    </source>
</evidence>
<gene>
    <name evidence="10" type="ORF">HF521_019665</name>
</gene>
<dbReference type="Pfam" id="PF10483">
    <property type="entry name" value="Elong_Iki1"/>
    <property type="match status" value="1"/>
</dbReference>
<dbReference type="GO" id="GO:0005634">
    <property type="term" value="C:nucleus"/>
    <property type="evidence" value="ECO:0007669"/>
    <property type="project" value="UniProtKB-SubCell"/>
</dbReference>
<name>A0A8T0BGW3_SILME</name>
<evidence type="ECO:0000256" key="7">
    <source>
        <dbReference type="ARBA" id="ARBA00022694"/>
    </source>
</evidence>
<comment type="subcellular location">
    <subcellularLocation>
        <location evidence="2">Cytoplasm</location>
    </subcellularLocation>
    <subcellularLocation>
        <location evidence="1">Nucleus</location>
    </subcellularLocation>
</comment>
<comment type="caution">
    <text evidence="10">The sequence shown here is derived from an EMBL/GenBank/DDBJ whole genome shotgun (WGS) entry which is preliminary data.</text>
</comment>
<dbReference type="Proteomes" id="UP000606274">
    <property type="component" value="Unassembled WGS sequence"/>
</dbReference>
<evidence type="ECO:0000256" key="5">
    <source>
        <dbReference type="ARBA" id="ARBA00020264"/>
    </source>
</evidence>
<evidence type="ECO:0000256" key="3">
    <source>
        <dbReference type="ARBA" id="ARBA00005043"/>
    </source>
</evidence>
<evidence type="ECO:0000256" key="1">
    <source>
        <dbReference type="ARBA" id="ARBA00004123"/>
    </source>
</evidence>
<evidence type="ECO:0000313" key="11">
    <source>
        <dbReference type="Proteomes" id="UP000606274"/>
    </source>
</evidence>
<dbReference type="EMBL" id="JABFDY010000006">
    <property type="protein sequence ID" value="KAF7706411.1"/>
    <property type="molecule type" value="Genomic_DNA"/>
</dbReference>
<evidence type="ECO:0000256" key="2">
    <source>
        <dbReference type="ARBA" id="ARBA00004496"/>
    </source>
</evidence>
<dbReference type="PANTHER" id="PTHR15641">
    <property type="entry name" value="ELONGATOR COMPLEX PROTEIN 5"/>
    <property type="match status" value="1"/>
</dbReference>
<evidence type="ECO:0000313" key="10">
    <source>
        <dbReference type="EMBL" id="KAF7706411.1"/>
    </source>
</evidence>
<proteinExistence type="inferred from homology"/>
<evidence type="ECO:0000256" key="8">
    <source>
        <dbReference type="ARBA" id="ARBA00023242"/>
    </source>
</evidence>
<dbReference type="GO" id="GO:0000049">
    <property type="term" value="F:tRNA binding"/>
    <property type="evidence" value="ECO:0007669"/>
    <property type="project" value="TreeGrafter"/>
</dbReference>
<dbReference type="PANTHER" id="PTHR15641:SF1">
    <property type="entry name" value="ELONGATOR COMPLEX PROTEIN 5"/>
    <property type="match status" value="1"/>
</dbReference>
<keyword evidence="11" id="KW-1185">Reference proteome</keyword>
<feature type="compositionally biased region" description="Acidic residues" evidence="9">
    <location>
        <begin position="210"/>
        <end position="226"/>
    </location>
</feature>